<dbReference type="AlphaFoldDB" id="A0A498RGH0"/>
<dbReference type="Pfam" id="PF15580">
    <property type="entry name" value="Imm53"/>
    <property type="match status" value="1"/>
</dbReference>
<reference evidence="1 2" key="1">
    <citation type="submission" date="2018-06" db="EMBL/GenBank/DDBJ databases">
        <authorList>
            <person name="Strepis N."/>
        </authorList>
    </citation>
    <scope>NUCLEOTIDE SEQUENCE [LARGE SCALE GENOMIC DNA]</scope>
    <source>
        <strain evidence="1">LUCI</strain>
    </source>
</reference>
<evidence type="ECO:0000313" key="2">
    <source>
        <dbReference type="Proteomes" id="UP000277811"/>
    </source>
</evidence>
<organism evidence="1 2">
    <name type="scientific">Lucifera butyrica</name>
    <dbReference type="NCBI Taxonomy" id="1351585"/>
    <lineage>
        <taxon>Bacteria</taxon>
        <taxon>Bacillati</taxon>
        <taxon>Bacillota</taxon>
        <taxon>Negativicutes</taxon>
        <taxon>Veillonellales</taxon>
        <taxon>Veillonellaceae</taxon>
        <taxon>Lucifera</taxon>
    </lineage>
</organism>
<name>A0A498RGH0_9FIRM</name>
<dbReference type="EMBL" id="UPPP01000107">
    <property type="protein sequence ID" value="VBB09172.1"/>
    <property type="molecule type" value="Genomic_DNA"/>
</dbReference>
<sequence>MRYMNLKWLEAWYKNNCNGSWEHSYGIRIDTLDNPGWGIRIDLVDTELKNKFFESLKIERSKDDWVHCKVSDYVSKGQEEQRISKKY</sequence>
<dbReference type="InterPro" id="IPR028228">
    <property type="entry name" value="Imm53"/>
</dbReference>
<keyword evidence="2" id="KW-1185">Reference proteome</keyword>
<dbReference type="Proteomes" id="UP000277811">
    <property type="component" value="Unassembled WGS sequence"/>
</dbReference>
<evidence type="ECO:0000313" key="1">
    <source>
        <dbReference type="EMBL" id="VBB09172.1"/>
    </source>
</evidence>
<protein>
    <submittedName>
        <fullName evidence="1">Immunity protein 53</fullName>
    </submittedName>
</protein>
<accession>A0A498RGH0</accession>
<proteinExistence type="predicted"/>
<gene>
    <name evidence="1" type="ORF">LUCI_4458</name>
</gene>